<accession>A0A7W8XMR4</accession>
<protein>
    <submittedName>
        <fullName evidence="1">Uncharacterized protein</fullName>
    </submittedName>
</protein>
<organism evidence="1 2">
    <name type="scientific">Rhizobium paranaense</name>
    <dbReference type="NCBI Taxonomy" id="1650438"/>
    <lineage>
        <taxon>Bacteria</taxon>
        <taxon>Pseudomonadati</taxon>
        <taxon>Pseudomonadota</taxon>
        <taxon>Alphaproteobacteria</taxon>
        <taxon>Hyphomicrobiales</taxon>
        <taxon>Rhizobiaceae</taxon>
        <taxon>Rhizobium/Agrobacterium group</taxon>
        <taxon>Rhizobium</taxon>
    </lineage>
</organism>
<dbReference type="AlphaFoldDB" id="A0A7W8XMR4"/>
<evidence type="ECO:0000313" key="2">
    <source>
        <dbReference type="Proteomes" id="UP000549882"/>
    </source>
</evidence>
<proteinExistence type="predicted"/>
<dbReference type="EMBL" id="JACHBI010000001">
    <property type="protein sequence ID" value="MBB5572115.1"/>
    <property type="molecule type" value="Genomic_DNA"/>
</dbReference>
<dbReference type="Proteomes" id="UP000549882">
    <property type="component" value="Unassembled WGS sequence"/>
</dbReference>
<reference evidence="1 2" key="1">
    <citation type="submission" date="2020-08" db="EMBL/GenBank/DDBJ databases">
        <title>Genomic Encyclopedia of Type Strains, Phase IV (KMG-V): Genome sequencing to study the core and pangenomes of soil and plant-associated prokaryotes.</title>
        <authorList>
            <person name="Whitman W."/>
        </authorList>
    </citation>
    <scope>NUCLEOTIDE SEQUENCE [LARGE SCALE GENOMIC DNA]</scope>
    <source>
        <strain evidence="1 2">SEMIA 4064</strain>
    </source>
</reference>
<gene>
    <name evidence="1" type="ORF">GGD50_000691</name>
</gene>
<sequence length="79" mass="8681">MLPDGRGGAMLETSIHPQDLPLFSDDLDRLEKVLGAVCVDRGISLRSQEAERLGALMIQLYRQGVKEDAKLLALAKAYL</sequence>
<keyword evidence="2" id="KW-1185">Reference proteome</keyword>
<comment type="caution">
    <text evidence="1">The sequence shown here is derived from an EMBL/GenBank/DDBJ whole genome shotgun (WGS) entry which is preliminary data.</text>
</comment>
<name>A0A7W8XMR4_9HYPH</name>
<evidence type="ECO:0000313" key="1">
    <source>
        <dbReference type="EMBL" id="MBB5572115.1"/>
    </source>
</evidence>